<gene>
    <name evidence="2" type="ORF">WH47_01101</name>
</gene>
<dbReference type="AlphaFoldDB" id="A0A0L7R0Z7"/>
<sequence length="89" mass="10273">MSPHPVHFKNNRILIEYKQSSGRQQEKVAHGNMEEALCIPFIQSSRAVPRASLQLATYSFIFCLYSSLVAYYFVHFAITLPLWDSTLYT</sequence>
<evidence type="ECO:0000313" key="2">
    <source>
        <dbReference type="EMBL" id="KOC64517.1"/>
    </source>
</evidence>
<name>A0A0L7R0Z7_9HYME</name>
<keyword evidence="1" id="KW-0472">Membrane</keyword>
<protein>
    <submittedName>
        <fullName evidence="2">Uncharacterized protein</fullName>
    </submittedName>
</protein>
<accession>A0A0L7R0Z7</accession>
<keyword evidence="1" id="KW-1133">Transmembrane helix</keyword>
<keyword evidence="3" id="KW-1185">Reference proteome</keyword>
<keyword evidence="1" id="KW-0812">Transmembrane</keyword>
<evidence type="ECO:0000256" key="1">
    <source>
        <dbReference type="SAM" id="Phobius"/>
    </source>
</evidence>
<dbReference type="EMBL" id="KQ414669">
    <property type="protein sequence ID" value="KOC64517.1"/>
    <property type="molecule type" value="Genomic_DNA"/>
</dbReference>
<evidence type="ECO:0000313" key="3">
    <source>
        <dbReference type="Proteomes" id="UP000053825"/>
    </source>
</evidence>
<reference evidence="2 3" key="1">
    <citation type="submission" date="2015-07" db="EMBL/GenBank/DDBJ databases">
        <title>The genome of Habropoda laboriosa.</title>
        <authorList>
            <person name="Pan H."/>
            <person name="Kapheim K."/>
        </authorList>
    </citation>
    <scope>NUCLEOTIDE SEQUENCE [LARGE SCALE GENOMIC DNA]</scope>
    <source>
        <strain evidence="2">0110345459</strain>
    </source>
</reference>
<dbReference type="Proteomes" id="UP000053825">
    <property type="component" value="Unassembled WGS sequence"/>
</dbReference>
<feature type="transmembrane region" description="Helical" evidence="1">
    <location>
        <begin position="55"/>
        <end position="78"/>
    </location>
</feature>
<organism evidence="2 3">
    <name type="scientific">Habropoda laboriosa</name>
    <dbReference type="NCBI Taxonomy" id="597456"/>
    <lineage>
        <taxon>Eukaryota</taxon>
        <taxon>Metazoa</taxon>
        <taxon>Ecdysozoa</taxon>
        <taxon>Arthropoda</taxon>
        <taxon>Hexapoda</taxon>
        <taxon>Insecta</taxon>
        <taxon>Pterygota</taxon>
        <taxon>Neoptera</taxon>
        <taxon>Endopterygota</taxon>
        <taxon>Hymenoptera</taxon>
        <taxon>Apocrita</taxon>
        <taxon>Aculeata</taxon>
        <taxon>Apoidea</taxon>
        <taxon>Anthophila</taxon>
        <taxon>Apidae</taxon>
        <taxon>Habropoda</taxon>
    </lineage>
</organism>
<proteinExistence type="predicted"/>